<dbReference type="PANTHER" id="PTHR21087">
    <property type="entry name" value="SHIKIMATE KINASE"/>
    <property type="match status" value="1"/>
</dbReference>
<dbReference type="EMBL" id="FXTH01000008">
    <property type="protein sequence ID" value="SMO65311.1"/>
    <property type="molecule type" value="Genomic_DNA"/>
</dbReference>
<sequence length="181" mass="20663">MPRVIFLCGFMGVGKTTIGRKLARKLDRPFLDLDDRIVERAGKSIPRIFEESGEGSFRAVERRSLLEVADNFSGVVALGGGSLQNQHLLDHLKRQGLLIFIEAPMELILNRISRDPNRPLLLDEHGKTKEREVLEEELQMLYNDRLPLYEQAAIRLKIRDGESPQKQVETLIKKIRNHGAQ</sequence>
<evidence type="ECO:0000256" key="11">
    <source>
        <dbReference type="HAMAP-Rule" id="MF_00109"/>
    </source>
</evidence>
<comment type="subcellular location">
    <subcellularLocation>
        <location evidence="11">Cytoplasm</location>
    </subcellularLocation>
</comment>
<keyword evidence="7 11" id="KW-0418">Kinase</keyword>
<dbReference type="GO" id="GO:0009073">
    <property type="term" value="P:aromatic amino acid family biosynthetic process"/>
    <property type="evidence" value="ECO:0007669"/>
    <property type="project" value="UniProtKB-KW"/>
</dbReference>
<evidence type="ECO:0000256" key="9">
    <source>
        <dbReference type="ARBA" id="ARBA00023141"/>
    </source>
</evidence>
<dbReference type="GO" id="GO:0008652">
    <property type="term" value="P:amino acid biosynthetic process"/>
    <property type="evidence" value="ECO:0007669"/>
    <property type="project" value="UniProtKB-KW"/>
</dbReference>
<dbReference type="InterPro" id="IPR031322">
    <property type="entry name" value="Shikimate/glucono_kinase"/>
</dbReference>
<evidence type="ECO:0000256" key="10">
    <source>
        <dbReference type="ARBA" id="ARBA00048567"/>
    </source>
</evidence>
<dbReference type="GO" id="GO:0005524">
    <property type="term" value="F:ATP binding"/>
    <property type="evidence" value="ECO:0007669"/>
    <property type="project" value="UniProtKB-UniRule"/>
</dbReference>
<evidence type="ECO:0000256" key="1">
    <source>
        <dbReference type="ARBA" id="ARBA00004842"/>
    </source>
</evidence>
<keyword evidence="11" id="KW-0479">Metal-binding</keyword>
<organism evidence="12 13">
    <name type="scientific">Fodinibius sediminis</name>
    <dbReference type="NCBI Taxonomy" id="1214077"/>
    <lineage>
        <taxon>Bacteria</taxon>
        <taxon>Pseudomonadati</taxon>
        <taxon>Balneolota</taxon>
        <taxon>Balneolia</taxon>
        <taxon>Balneolales</taxon>
        <taxon>Balneolaceae</taxon>
        <taxon>Fodinibius</taxon>
    </lineage>
</organism>
<name>A0A521D2Q6_9BACT</name>
<evidence type="ECO:0000256" key="4">
    <source>
        <dbReference type="ARBA" id="ARBA00022605"/>
    </source>
</evidence>
<keyword evidence="6 11" id="KW-0547">Nucleotide-binding</keyword>
<dbReference type="SUPFAM" id="SSF52540">
    <property type="entry name" value="P-loop containing nucleoside triphosphate hydrolases"/>
    <property type="match status" value="1"/>
</dbReference>
<comment type="similarity">
    <text evidence="2 11">Belongs to the shikimate kinase family.</text>
</comment>
<keyword evidence="9 11" id="KW-0057">Aromatic amino acid biosynthesis</keyword>
<feature type="binding site" evidence="11">
    <location>
        <begin position="12"/>
        <end position="17"/>
    </location>
    <ligand>
        <name>ATP</name>
        <dbReference type="ChEBI" id="CHEBI:30616"/>
    </ligand>
</feature>
<dbReference type="Pfam" id="PF01202">
    <property type="entry name" value="SKI"/>
    <property type="match status" value="1"/>
</dbReference>
<comment type="pathway">
    <text evidence="1 11">Metabolic intermediate biosynthesis; chorismate biosynthesis; chorismate from D-erythrose 4-phosphate and phosphoenolpyruvate: step 5/7.</text>
</comment>
<keyword evidence="8 11" id="KW-0067">ATP-binding</keyword>
<keyword evidence="13" id="KW-1185">Reference proteome</keyword>
<dbReference type="AlphaFoldDB" id="A0A521D2Q6"/>
<feature type="binding site" evidence="11">
    <location>
        <position position="80"/>
    </location>
    <ligand>
        <name>substrate</name>
    </ligand>
</feature>
<comment type="catalytic activity">
    <reaction evidence="10 11">
        <text>shikimate + ATP = 3-phosphoshikimate + ADP + H(+)</text>
        <dbReference type="Rhea" id="RHEA:13121"/>
        <dbReference type="ChEBI" id="CHEBI:15378"/>
        <dbReference type="ChEBI" id="CHEBI:30616"/>
        <dbReference type="ChEBI" id="CHEBI:36208"/>
        <dbReference type="ChEBI" id="CHEBI:145989"/>
        <dbReference type="ChEBI" id="CHEBI:456216"/>
        <dbReference type="EC" id="2.7.1.71"/>
    </reaction>
</comment>
<dbReference type="Gene3D" id="3.40.50.300">
    <property type="entry name" value="P-loop containing nucleotide triphosphate hydrolases"/>
    <property type="match status" value="1"/>
</dbReference>
<evidence type="ECO:0000313" key="13">
    <source>
        <dbReference type="Proteomes" id="UP000317593"/>
    </source>
</evidence>
<feature type="binding site" evidence="11">
    <location>
        <position position="16"/>
    </location>
    <ligand>
        <name>Mg(2+)</name>
        <dbReference type="ChEBI" id="CHEBI:18420"/>
    </ligand>
</feature>
<dbReference type="Proteomes" id="UP000317593">
    <property type="component" value="Unassembled WGS sequence"/>
</dbReference>
<comment type="cofactor">
    <cofactor evidence="11">
        <name>Mg(2+)</name>
        <dbReference type="ChEBI" id="CHEBI:18420"/>
    </cofactor>
    <text evidence="11">Binds 1 Mg(2+) ion per subunit.</text>
</comment>
<dbReference type="GO" id="GO:0004765">
    <property type="term" value="F:shikimate kinase activity"/>
    <property type="evidence" value="ECO:0007669"/>
    <property type="project" value="UniProtKB-UniRule"/>
</dbReference>
<feature type="binding site" evidence="11">
    <location>
        <position position="145"/>
    </location>
    <ligand>
        <name>substrate</name>
    </ligand>
</feature>
<evidence type="ECO:0000256" key="2">
    <source>
        <dbReference type="ARBA" id="ARBA00006997"/>
    </source>
</evidence>
<comment type="function">
    <text evidence="11">Catalyzes the specific phosphorylation of the 3-hydroxyl group of shikimic acid using ATP as a cosubstrate.</text>
</comment>
<comment type="subunit">
    <text evidence="11">Monomer.</text>
</comment>
<dbReference type="RefSeq" id="WP_185958346.1">
    <property type="nucleotide sequence ID" value="NZ_FXTH01000008.1"/>
</dbReference>
<dbReference type="EC" id="2.7.1.71" evidence="3 11"/>
<keyword evidence="11" id="KW-0460">Magnesium</keyword>
<feature type="binding site" evidence="11">
    <location>
        <position position="34"/>
    </location>
    <ligand>
        <name>substrate</name>
    </ligand>
</feature>
<feature type="binding site" evidence="11">
    <location>
        <position position="118"/>
    </location>
    <ligand>
        <name>ATP</name>
        <dbReference type="ChEBI" id="CHEBI:30616"/>
    </ligand>
</feature>
<evidence type="ECO:0000256" key="6">
    <source>
        <dbReference type="ARBA" id="ARBA00022741"/>
    </source>
</evidence>
<feature type="binding site" evidence="11">
    <location>
        <position position="58"/>
    </location>
    <ligand>
        <name>substrate</name>
    </ligand>
</feature>
<comment type="caution">
    <text evidence="11">Lacks conserved residue(s) required for the propagation of feature annotation.</text>
</comment>
<evidence type="ECO:0000256" key="3">
    <source>
        <dbReference type="ARBA" id="ARBA00012154"/>
    </source>
</evidence>
<keyword evidence="5 11" id="KW-0808">Transferase</keyword>
<proteinExistence type="inferred from homology"/>
<dbReference type="InterPro" id="IPR000623">
    <property type="entry name" value="Shikimate_kinase/TSH1"/>
</dbReference>
<evidence type="ECO:0000256" key="7">
    <source>
        <dbReference type="ARBA" id="ARBA00022777"/>
    </source>
</evidence>
<dbReference type="GO" id="GO:0009423">
    <property type="term" value="P:chorismate biosynthetic process"/>
    <property type="evidence" value="ECO:0007669"/>
    <property type="project" value="UniProtKB-UniRule"/>
</dbReference>
<keyword evidence="4 11" id="KW-0028">Amino-acid biosynthesis</keyword>
<dbReference type="PRINTS" id="PR01100">
    <property type="entry name" value="SHIKIMTKNASE"/>
</dbReference>
<dbReference type="CDD" id="cd00464">
    <property type="entry name" value="SK"/>
    <property type="match status" value="1"/>
</dbReference>
<protein>
    <recommendedName>
        <fullName evidence="3 11">Shikimate kinase</fullName>
        <shortName evidence="11">SK</shortName>
        <ecNumber evidence="3 11">2.7.1.71</ecNumber>
    </recommendedName>
</protein>
<evidence type="ECO:0000256" key="8">
    <source>
        <dbReference type="ARBA" id="ARBA00022840"/>
    </source>
</evidence>
<dbReference type="InterPro" id="IPR023000">
    <property type="entry name" value="Shikimate_kinase_CS"/>
</dbReference>
<keyword evidence="11" id="KW-0963">Cytoplasm</keyword>
<accession>A0A521D2Q6</accession>
<reference evidence="12 13" key="1">
    <citation type="submission" date="2017-05" db="EMBL/GenBank/DDBJ databases">
        <authorList>
            <person name="Varghese N."/>
            <person name="Submissions S."/>
        </authorList>
    </citation>
    <scope>NUCLEOTIDE SEQUENCE [LARGE SCALE GENOMIC DNA]</scope>
    <source>
        <strain evidence="12 13">DSM 21194</strain>
    </source>
</reference>
<dbReference type="GO" id="GO:0005829">
    <property type="term" value="C:cytosol"/>
    <property type="evidence" value="ECO:0007669"/>
    <property type="project" value="TreeGrafter"/>
</dbReference>
<dbReference type="HAMAP" id="MF_00109">
    <property type="entry name" value="Shikimate_kinase"/>
    <property type="match status" value="1"/>
</dbReference>
<dbReference type="PANTHER" id="PTHR21087:SF16">
    <property type="entry name" value="SHIKIMATE KINASE 1, CHLOROPLASTIC"/>
    <property type="match status" value="1"/>
</dbReference>
<evidence type="ECO:0000256" key="5">
    <source>
        <dbReference type="ARBA" id="ARBA00022679"/>
    </source>
</evidence>
<evidence type="ECO:0000313" key="12">
    <source>
        <dbReference type="EMBL" id="SMO65311.1"/>
    </source>
</evidence>
<dbReference type="PROSITE" id="PS01128">
    <property type="entry name" value="SHIKIMATE_KINASE"/>
    <property type="match status" value="1"/>
</dbReference>
<dbReference type="InterPro" id="IPR027417">
    <property type="entry name" value="P-loop_NTPase"/>
</dbReference>
<dbReference type="GO" id="GO:0000287">
    <property type="term" value="F:magnesium ion binding"/>
    <property type="evidence" value="ECO:0007669"/>
    <property type="project" value="UniProtKB-UniRule"/>
</dbReference>
<gene>
    <name evidence="11" type="primary">aroK</name>
    <name evidence="12" type="ORF">SAMN06265218_10877</name>
</gene>
<dbReference type="UniPathway" id="UPA00053">
    <property type="reaction ID" value="UER00088"/>
</dbReference>